<gene>
    <name evidence="5" type="ORF">CAPTEDRAFT_59496</name>
</gene>
<dbReference type="EMBL" id="KB299377">
    <property type="protein sequence ID" value="ELU08078.1"/>
    <property type="molecule type" value="Genomic_DNA"/>
</dbReference>
<evidence type="ECO:0000259" key="4">
    <source>
        <dbReference type="PROSITE" id="PS01180"/>
    </source>
</evidence>
<name>R7UPS4_CAPTE</name>
<organism evidence="5">
    <name type="scientific">Capitella teleta</name>
    <name type="common">Polychaete worm</name>
    <dbReference type="NCBI Taxonomy" id="283909"/>
    <lineage>
        <taxon>Eukaryota</taxon>
        <taxon>Metazoa</taxon>
        <taxon>Spiralia</taxon>
        <taxon>Lophotrochozoa</taxon>
        <taxon>Annelida</taxon>
        <taxon>Polychaeta</taxon>
        <taxon>Sedentaria</taxon>
        <taxon>Scolecida</taxon>
        <taxon>Capitellidae</taxon>
        <taxon>Capitella</taxon>
    </lineage>
</organism>
<reference evidence="5 7" key="2">
    <citation type="journal article" date="2013" name="Nature">
        <title>Insights into bilaterian evolution from three spiralian genomes.</title>
        <authorList>
            <person name="Simakov O."/>
            <person name="Marletaz F."/>
            <person name="Cho S.J."/>
            <person name="Edsinger-Gonzales E."/>
            <person name="Havlak P."/>
            <person name="Hellsten U."/>
            <person name="Kuo D.H."/>
            <person name="Larsson T."/>
            <person name="Lv J."/>
            <person name="Arendt D."/>
            <person name="Savage R."/>
            <person name="Osoegawa K."/>
            <person name="de Jong P."/>
            <person name="Grimwood J."/>
            <person name="Chapman J.A."/>
            <person name="Shapiro H."/>
            <person name="Aerts A."/>
            <person name="Otillar R.P."/>
            <person name="Terry A.Y."/>
            <person name="Boore J.L."/>
            <person name="Grigoriev I.V."/>
            <person name="Lindberg D.R."/>
            <person name="Seaver E.C."/>
            <person name="Weisblat D.A."/>
            <person name="Putnam N.H."/>
            <person name="Rokhsar D.S."/>
        </authorList>
    </citation>
    <scope>NUCLEOTIDE SEQUENCE</scope>
    <source>
        <strain evidence="5 7">I ESC-2004</strain>
    </source>
</reference>
<keyword evidence="2" id="KW-1015">Disulfide bond</keyword>
<reference evidence="6" key="3">
    <citation type="submission" date="2015-06" db="UniProtKB">
        <authorList>
            <consortium name="EnsemblMetazoa"/>
        </authorList>
    </citation>
    <scope>IDENTIFICATION</scope>
</reference>
<keyword evidence="1" id="KW-0677">Repeat</keyword>
<dbReference type="EMBL" id="AMQN01006860">
    <property type="status" value="NOT_ANNOTATED_CDS"/>
    <property type="molecule type" value="Genomic_DNA"/>
</dbReference>
<evidence type="ECO:0000313" key="7">
    <source>
        <dbReference type="Proteomes" id="UP000014760"/>
    </source>
</evidence>
<reference evidence="7" key="1">
    <citation type="submission" date="2012-12" db="EMBL/GenBank/DDBJ databases">
        <authorList>
            <person name="Hellsten U."/>
            <person name="Grimwood J."/>
            <person name="Chapman J.A."/>
            <person name="Shapiro H."/>
            <person name="Aerts A."/>
            <person name="Otillar R.P."/>
            <person name="Terry A.Y."/>
            <person name="Boore J.L."/>
            <person name="Simakov O."/>
            <person name="Marletaz F."/>
            <person name="Cho S.-J."/>
            <person name="Edsinger-Gonzales E."/>
            <person name="Havlak P."/>
            <person name="Kuo D.-H."/>
            <person name="Larsson T."/>
            <person name="Lv J."/>
            <person name="Arendt D."/>
            <person name="Savage R."/>
            <person name="Osoegawa K."/>
            <person name="de Jong P."/>
            <person name="Lindberg D.R."/>
            <person name="Seaver E.C."/>
            <person name="Weisblat D.A."/>
            <person name="Putnam N.H."/>
            <person name="Grigoriev I.V."/>
            <person name="Rokhsar D.S."/>
        </authorList>
    </citation>
    <scope>NUCLEOTIDE SEQUENCE</scope>
    <source>
        <strain evidence="7">I ESC-2004</strain>
    </source>
</reference>
<dbReference type="Gene3D" id="2.60.120.290">
    <property type="entry name" value="Spermadhesin, CUB domain"/>
    <property type="match status" value="1"/>
</dbReference>
<keyword evidence="7" id="KW-1185">Reference proteome</keyword>
<dbReference type="OrthoDB" id="6118973at2759"/>
<dbReference type="Proteomes" id="UP000014760">
    <property type="component" value="Unassembled WGS sequence"/>
</dbReference>
<evidence type="ECO:0000256" key="2">
    <source>
        <dbReference type="ARBA" id="ARBA00023157"/>
    </source>
</evidence>
<evidence type="ECO:0000256" key="3">
    <source>
        <dbReference type="PROSITE-ProRule" id="PRU00059"/>
    </source>
</evidence>
<dbReference type="EnsemblMetazoa" id="CapteT59496">
    <property type="protein sequence ID" value="CapteP59496"/>
    <property type="gene ID" value="CapteG59496"/>
</dbReference>
<accession>R7UPS4</accession>
<comment type="caution">
    <text evidence="3">Lacks conserved residue(s) required for the propagation of feature annotation.</text>
</comment>
<dbReference type="HOGENOM" id="CLU_207558_0_0_1"/>
<dbReference type="InterPro" id="IPR000859">
    <property type="entry name" value="CUB_dom"/>
</dbReference>
<feature type="non-terminal residue" evidence="5">
    <location>
        <position position="55"/>
    </location>
</feature>
<dbReference type="PANTHER" id="PTHR24251">
    <property type="entry name" value="OVOCHYMASE-RELATED"/>
    <property type="match status" value="1"/>
</dbReference>
<dbReference type="SUPFAM" id="SSF49854">
    <property type="entry name" value="Spermadhesin, CUB domain"/>
    <property type="match status" value="1"/>
</dbReference>
<dbReference type="Pfam" id="PF00431">
    <property type="entry name" value="CUB"/>
    <property type="match status" value="1"/>
</dbReference>
<evidence type="ECO:0000313" key="5">
    <source>
        <dbReference type="EMBL" id="ELU08078.1"/>
    </source>
</evidence>
<dbReference type="InterPro" id="IPR035914">
    <property type="entry name" value="Sperma_CUB_dom_sf"/>
</dbReference>
<feature type="non-terminal residue" evidence="5">
    <location>
        <position position="1"/>
    </location>
</feature>
<dbReference type="AlphaFoldDB" id="R7UPS4"/>
<proteinExistence type="predicted"/>
<evidence type="ECO:0000256" key="1">
    <source>
        <dbReference type="ARBA" id="ARBA00022737"/>
    </source>
</evidence>
<dbReference type="CDD" id="cd00041">
    <property type="entry name" value="CUB"/>
    <property type="match status" value="1"/>
</dbReference>
<dbReference type="PROSITE" id="PS01180">
    <property type="entry name" value="CUB"/>
    <property type="match status" value="1"/>
</dbReference>
<feature type="domain" description="CUB" evidence="4">
    <location>
        <begin position="2"/>
        <end position="55"/>
    </location>
</feature>
<evidence type="ECO:0000313" key="6">
    <source>
        <dbReference type="EnsemblMetazoa" id="CapteP59496"/>
    </source>
</evidence>
<protein>
    <recommendedName>
        <fullName evidence="4">CUB domain-containing protein</fullName>
    </recommendedName>
</protein>
<sequence length="55" mass="6046">GCNAVHVAQSGSIYSPNFPSIYENNLDCLTLIKAPPNSVIVISFKHMNIENHEDC</sequence>